<evidence type="ECO:0008006" key="2">
    <source>
        <dbReference type="Google" id="ProtNLM"/>
    </source>
</evidence>
<dbReference type="Pfam" id="PF06067">
    <property type="entry name" value="DUF932"/>
    <property type="match status" value="1"/>
</dbReference>
<reference evidence="1" key="1">
    <citation type="submission" date="2020-05" db="EMBL/GenBank/DDBJ databases">
        <authorList>
            <person name="Chiriac C."/>
            <person name="Salcher M."/>
            <person name="Ghai R."/>
            <person name="Kavagutti S V."/>
        </authorList>
    </citation>
    <scope>NUCLEOTIDE SEQUENCE</scope>
</reference>
<protein>
    <recommendedName>
        <fullName evidence="2">DUF932 domain-containing protein</fullName>
    </recommendedName>
</protein>
<gene>
    <name evidence="1" type="ORF">UFOVP244_126</name>
</gene>
<name>A0A6J7WWM1_9CAUD</name>
<accession>A0A6J7WWM1</accession>
<evidence type="ECO:0000313" key="1">
    <source>
        <dbReference type="EMBL" id="CAB5221285.1"/>
    </source>
</evidence>
<dbReference type="EMBL" id="LR798292">
    <property type="protein sequence ID" value="CAB5221285.1"/>
    <property type="molecule type" value="Genomic_DNA"/>
</dbReference>
<sequence>MSNSVILKTRAGLNRPTLATLDQDDLINQTMLTLADVAPGVNFTVKTVFRDKSHTRAAGAYGGGGVYRHTLRSDTPVTINNDVCYPQIIIVDQTFAGGTLKVFVGFFRLVCSNGLVVSAGETTRWSVSHRLSSVQQLMELSSSIAAAWSSVIKAQDVLTAAAQTTVIPGKVIDGLTVFSENRREQIKRALPTARAEDVVTTAYGLYNFINELDRRSARINSTAHLDRDSNMLSNILQLAAA</sequence>
<proteinExistence type="predicted"/>
<organism evidence="1">
    <name type="scientific">uncultured Caudovirales phage</name>
    <dbReference type="NCBI Taxonomy" id="2100421"/>
    <lineage>
        <taxon>Viruses</taxon>
        <taxon>Duplodnaviria</taxon>
        <taxon>Heunggongvirae</taxon>
        <taxon>Uroviricota</taxon>
        <taxon>Caudoviricetes</taxon>
        <taxon>Peduoviridae</taxon>
        <taxon>Maltschvirus</taxon>
        <taxon>Maltschvirus maltsch</taxon>
    </lineage>
</organism>
<dbReference type="InterPro" id="IPR026325">
    <property type="entry name" value="DUF932"/>
</dbReference>